<name>A0AAN9UN46_9PEZI</name>
<keyword evidence="3" id="KW-1185">Reference proteome</keyword>
<gene>
    <name evidence="2" type="ORF">SLS62_006102</name>
</gene>
<dbReference type="Proteomes" id="UP001320420">
    <property type="component" value="Unassembled WGS sequence"/>
</dbReference>
<accession>A0AAN9UN46</accession>
<keyword evidence="1" id="KW-0732">Signal</keyword>
<proteinExistence type="predicted"/>
<sequence>MLLSLPTPRSAAAVLVATTLTLALVRTASAKPEQIRAVQDPIFHLYLQAYPQDPTIPVMGPESDSEYFDITTSIQSTNTSMYLNIADDGDAAASYKTLVFGEAGDTSGWGLEGDTIITTTDSSWGRQLNFLACQLEGDYWQVYLQTGSETPSGRTCSNYQTLHLPCLC</sequence>
<evidence type="ECO:0000313" key="3">
    <source>
        <dbReference type="Proteomes" id="UP001320420"/>
    </source>
</evidence>
<feature type="signal peptide" evidence="1">
    <location>
        <begin position="1"/>
        <end position="30"/>
    </location>
</feature>
<comment type="caution">
    <text evidence="2">The sequence shown here is derived from an EMBL/GenBank/DDBJ whole genome shotgun (WGS) entry which is preliminary data.</text>
</comment>
<evidence type="ECO:0000256" key="1">
    <source>
        <dbReference type="SAM" id="SignalP"/>
    </source>
</evidence>
<protein>
    <submittedName>
        <fullName evidence="2">Uncharacterized protein</fullName>
    </submittedName>
</protein>
<dbReference type="EMBL" id="JAKJXP020000043">
    <property type="protein sequence ID" value="KAK7751959.1"/>
    <property type="molecule type" value="Genomic_DNA"/>
</dbReference>
<reference evidence="2 3" key="1">
    <citation type="submission" date="2024-02" db="EMBL/GenBank/DDBJ databases">
        <title>De novo assembly and annotation of 12 fungi associated with fruit tree decline syndrome in Ontario, Canada.</title>
        <authorList>
            <person name="Sulman M."/>
            <person name="Ellouze W."/>
            <person name="Ilyukhin E."/>
        </authorList>
    </citation>
    <scope>NUCLEOTIDE SEQUENCE [LARGE SCALE GENOMIC DNA]</scope>
    <source>
        <strain evidence="2 3">M11/M66-122</strain>
    </source>
</reference>
<feature type="chain" id="PRO_5043048722" evidence="1">
    <location>
        <begin position="31"/>
        <end position="168"/>
    </location>
</feature>
<evidence type="ECO:0000313" key="2">
    <source>
        <dbReference type="EMBL" id="KAK7751959.1"/>
    </source>
</evidence>
<organism evidence="2 3">
    <name type="scientific">Diatrype stigma</name>
    <dbReference type="NCBI Taxonomy" id="117547"/>
    <lineage>
        <taxon>Eukaryota</taxon>
        <taxon>Fungi</taxon>
        <taxon>Dikarya</taxon>
        <taxon>Ascomycota</taxon>
        <taxon>Pezizomycotina</taxon>
        <taxon>Sordariomycetes</taxon>
        <taxon>Xylariomycetidae</taxon>
        <taxon>Xylariales</taxon>
        <taxon>Diatrypaceae</taxon>
        <taxon>Diatrype</taxon>
    </lineage>
</organism>
<dbReference type="AlphaFoldDB" id="A0AAN9UN46"/>